<feature type="transmembrane region" description="Helical" evidence="1">
    <location>
        <begin position="14"/>
        <end position="34"/>
    </location>
</feature>
<dbReference type="EMBL" id="LCDO01000001">
    <property type="protein sequence ID" value="KKS57389.1"/>
    <property type="molecule type" value="Genomic_DNA"/>
</dbReference>
<evidence type="ECO:0000313" key="2">
    <source>
        <dbReference type="EMBL" id="KKS57389.1"/>
    </source>
</evidence>
<name>A0A0G1A8Y3_9BACT</name>
<feature type="transmembrane region" description="Helical" evidence="1">
    <location>
        <begin position="139"/>
        <end position="157"/>
    </location>
</feature>
<feature type="transmembrane region" description="Helical" evidence="1">
    <location>
        <begin position="390"/>
        <end position="408"/>
    </location>
</feature>
<accession>A0A0G1A8Y3</accession>
<feature type="transmembrane region" description="Helical" evidence="1">
    <location>
        <begin position="196"/>
        <end position="217"/>
    </location>
</feature>
<feature type="transmembrane region" description="Helical" evidence="1">
    <location>
        <begin position="420"/>
        <end position="441"/>
    </location>
</feature>
<dbReference type="AlphaFoldDB" id="A0A0G1A8Y3"/>
<organism evidence="2 3">
    <name type="scientific">Candidatus Magasanikbacteria bacterium GW2011_GWA2_42_32</name>
    <dbReference type="NCBI Taxonomy" id="1619039"/>
    <lineage>
        <taxon>Bacteria</taxon>
        <taxon>Candidatus Magasanikiibacteriota</taxon>
    </lineage>
</organism>
<dbReference type="Proteomes" id="UP000034837">
    <property type="component" value="Unassembled WGS sequence"/>
</dbReference>
<feature type="transmembrane region" description="Helical" evidence="1">
    <location>
        <begin position="229"/>
        <end position="248"/>
    </location>
</feature>
<evidence type="ECO:0000313" key="3">
    <source>
        <dbReference type="Proteomes" id="UP000034837"/>
    </source>
</evidence>
<reference evidence="2 3" key="1">
    <citation type="journal article" date="2015" name="Nature">
        <title>rRNA introns, odd ribosomes, and small enigmatic genomes across a large radiation of phyla.</title>
        <authorList>
            <person name="Brown C.T."/>
            <person name="Hug L.A."/>
            <person name="Thomas B.C."/>
            <person name="Sharon I."/>
            <person name="Castelle C.J."/>
            <person name="Singh A."/>
            <person name="Wilkins M.J."/>
            <person name="Williams K.H."/>
            <person name="Banfield J.F."/>
        </authorList>
    </citation>
    <scope>NUCLEOTIDE SEQUENCE [LARGE SCALE GENOMIC DNA]</scope>
</reference>
<comment type="caution">
    <text evidence="2">The sequence shown here is derived from an EMBL/GenBank/DDBJ whole genome shotgun (WGS) entry which is preliminary data.</text>
</comment>
<protein>
    <recommendedName>
        <fullName evidence="4">Glycosyltransferase RgtA/B/C/D-like domain-containing protein</fullName>
    </recommendedName>
</protein>
<evidence type="ECO:0000256" key="1">
    <source>
        <dbReference type="SAM" id="Phobius"/>
    </source>
</evidence>
<gene>
    <name evidence="2" type="ORF">UV20_C0001G0029</name>
</gene>
<sequence length="564" mass="65531">MSLEKIKHIYQKLIIKKSILIIFCVIVFFLSLGVKSLPLIKKQQVIVNDHIQLVLARNMAWGLGYKIEAKDGLILSSSLIAKQAMAAPNPYWGTSLIYSWLFKFFGFSGNLLLPIIVSLLTHAMITVLFFILIKRLFGYSVAAIFVFFEIFLPALIHSSLMVEFYEFASLFFTFGLIFYFFRKELPSRFNLFCTGLFFTLAILCRNAFLFSYGAFVIYEFYKNRSFKRVLCFILPGIILVILALTYALPRNYSMGFIGGMVGEVTPSFQFYGHVFPDPYTFNYDQEGFFQSGRRLANYVEPSLAFGRHYSLGNYLSIWTRLLTSYFFGFFDLLIWGGPLIMLLLVFGFIYLWKEKRKIFELFVLWLGIWFFSFAILARTDNWTHYLELEFLVVLAVSVGLFWLLKILLESNLFKKITKYLIIFVVFVFLGSFLMQANRWMLHEAYSGDMQQTIEDLAHYLNTKNLTDKDVIAVSISQRMPYALNYFTDLNYVYFDPSTLERLVSENRLKEAFSKYGVNKILGYTPELSEKVIKSTGAENLASHIHIQEEKNVIIYPDKTLENSL</sequence>
<keyword evidence="1" id="KW-1133">Transmembrane helix</keyword>
<feature type="transmembrane region" description="Helical" evidence="1">
    <location>
        <begin position="358"/>
        <end position="378"/>
    </location>
</feature>
<proteinExistence type="predicted"/>
<feature type="transmembrane region" description="Helical" evidence="1">
    <location>
        <begin position="111"/>
        <end position="133"/>
    </location>
</feature>
<feature type="transmembrane region" description="Helical" evidence="1">
    <location>
        <begin position="164"/>
        <end position="181"/>
    </location>
</feature>
<feature type="transmembrane region" description="Helical" evidence="1">
    <location>
        <begin position="325"/>
        <end position="351"/>
    </location>
</feature>
<evidence type="ECO:0008006" key="4">
    <source>
        <dbReference type="Google" id="ProtNLM"/>
    </source>
</evidence>
<keyword evidence="1" id="KW-0472">Membrane</keyword>
<keyword evidence="1" id="KW-0812">Transmembrane</keyword>